<feature type="compositionally biased region" description="Low complexity" evidence="1">
    <location>
        <begin position="1"/>
        <end position="11"/>
    </location>
</feature>
<dbReference type="AlphaFoldDB" id="A0AAV7EJQ9"/>
<dbReference type="Proteomes" id="UP000825729">
    <property type="component" value="Unassembled WGS sequence"/>
</dbReference>
<keyword evidence="3" id="KW-1185">Reference proteome</keyword>
<evidence type="ECO:0000313" key="3">
    <source>
        <dbReference type="Proteomes" id="UP000825729"/>
    </source>
</evidence>
<name>A0AAV7EJQ9_ARIFI</name>
<proteinExistence type="predicted"/>
<dbReference type="EMBL" id="JAINDJ010000004">
    <property type="protein sequence ID" value="KAG9448834.1"/>
    <property type="molecule type" value="Genomic_DNA"/>
</dbReference>
<gene>
    <name evidence="2" type="ORF">H6P81_008799</name>
</gene>
<organism evidence="2 3">
    <name type="scientific">Aristolochia fimbriata</name>
    <name type="common">White veined hardy Dutchman's pipe vine</name>
    <dbReference type="NCBI Taxonomy" id="158543"/>
    <lineage>
        <taxon>Eukaryota</taxon>
        <taxon>Viridiplantae</taxon>
        <taxon>Streptophyta</taxon>
        <taxon>Embryophyta</taxon>
        <taxon>Tracheophyta</taxon>
        <taxon>Spermatophyta</taxon>
        <taxon>Magnoliopsida</taxon>
        <taxon>Magnoliidae</taxon>
        <taxon>Piperales</taxon>
        <taxon>Aristolochiaceae</taxon>
        <taxon>Aristolochia</taxon>
    </lineage>
</organism>
<evidence type="ECO:0000256" key="1">
    <source>
        <dbReference type="SAM" id="MobiDB-lite"/>
    </source>
</evidence>
<feature type="compositionally biased region" description="Basic residues" evidence="1">
    <location>
        <begin position="49"/>
        <end position="58"/>
    </location>
</feature>
<comment type="caution">
    <text evidence="2">The sequence shown here is derived from an EMBL/GenBank/DDBJ whole genome shotgun (WGS) entry which is preliminary data.</text>
</comment>
<protein>
    <submittedName>
        <fullName evidence="2">Uncharacterized protein</fullName>
    </submittedName>
</protein>
<evidence type="ECO:0000313" key="2">
    <source>
        <dbReference type="EMBL" id="KAG9448834.1"/>
    </source>
</evidence>
<reference evidence="2 3" key="1">
    <citation type="submission" date="2021-07" db="EMBL/GenBank/DDBJ databases">
        <title>The Aristolochia fimbriata genome: insights into angiosperm evolution, floral development and chemical biosynthesis.</title>
        <authorList>
            <person name="Jiao Y."/>
        </authorList>
    </citation>
    <scope>NUCLEOTIDE SEQUENCE [LARGE SCALE GENOMIC DNA]</scope>
    <source>
        <strain evidence="2">IBCAS-2021</strain>
        <tissue evidence="2">Leaf</tissue>
    </source>
</reference>
<feature type="region of interest" description="Disordered" evidence="1">
    <location>
        <begin position="1"/>
        <end position="71"/>
    </location>
</feature>
<accession>A0AAV7EJQ9</accession>
<sequence length="488" mass="53965">MSRMPRCNWRNIRGRGGWRGPRTADGISKGGQRVNRRQKEQTSRDVCFRGRKRRRRRNGNGNGNSPPHDGAFRTLSLYLTSAAARSIQFQTRRPAQPAVSNRESWDSQLGSIGTIRGVCCDVFLWRSTFFAYEYGYLPQRLQNHGSRTTNCHLIHPSPSQTISALSSSRRNVPAGHLLQVAARGSNRFAYALLPSPRPLETETCESCDSLTLSLSLSLVARSTANIEGGESEKEKEVGAGAKGIAMESDSTKHAPIASTATALPTLLCRAALPALQPLFRSFFLVFLTSAYDTRRFRSAGARVGTRLFQCPLLTWPFTLPTRVCGNASVCRLVNLKRKRGGVESSRVETRESGVDQLLGVVVREGLGKTARGSLSEPILPKEVCEKSKEDSFAERAWIFCREFSEADAKIDVTALRLGFYERFLVGFPFFALIQKITLLYIIELSILTNSIQSSSFDSSEIQRSPQILHKAAGNYHNTGGVCSYSSKA</sequence>
<feature type="compositionally biased region" description="Basic and acidic residues" evidence="1">
    <location>
        <begin position="37"/>
        <end position="48"/>
    </location>
</feature>